<keyword evidence="1" id="KW-1133">Transmembrane helix</keyword>
<keyword evidence="3" id="KW-1185">Reference proteome</keyword>
<comment type="caution">
    <text evidence="2">The sequence shown here is derived from an EMBL/GenBank/DDBJ whole genome shotgun (WGS) entry which is preliminary data.</text>
</comment>
<gene>
    <name evidence="2" type="ORF">SPHA_25832</name>
</gene>
<evidence type="ECO:0000256" key="1">
    <source>
        <dbReference type="SAM" id="Phobius"/>
    </source>
</evidence>
<dbReference type="AlphaFoldDB" id="A0A812BZM3"/>
<keyword evidence="1" id="KW-0472">Membrane</keyword>
<feature type="transmembrane region" description="Helical" evidence="1">
    <location>
        <begin position="181"/>
        <end position="209"/>
    </location>
</feature>
<protein>
    <submittedName>
        <fullName evidence="2">Uncharacterized protein</fullName>
    </submittedName>
</protein>
<feature type="transmembrane region" description="Helical" evidence="1">
    <location>
        <begin position="21"/>
        <end position="42"/>
    </location>
</feature>
<feature type="transmembrane region" description="Helical" evidence="1">
    <location>
        <begin position="272"/>
        <end position="298"/>
    </location>
</feature>
<proteinExistence type="predicted"/>
<dbReference type="EMBL" id="CAHIKZ030000981">
    <property type="protein sequence ID" value="CAE1247765.1"/>
    <property type="molecule type" value="Genomic_DNA"/>
</dbReference>
<feature type="transmembrane region" description="Helical" evidence="1">
    <location>
        <begin position="246"/>
        <end position="265"/>
    </location>
</feature>
<feature type="transmembrane region" description="Helical" evidence="1">
    <location>
        <begin position="92"/>
        <end position="115"/>
    </location>
</feature>
<reference evidence="2" key="1">
    <citation type="submission" date="2021-01" db="EMBL/GenBank/DDBJ databases">
        <authorList>
            <person name="Li R."/>
            <person name="Bekaert M."/>
        </authorList>
    </citation>
    <scope>NUCLEOTIDE SEQUENCE</scope>
    <source>
        <strain evidence="2">Farmed</strain>
    </source>
</reference>
<feature type="transmembrane region" description="Helical" evidence="1">
    <location>
        <begin position="332"/>
        <end position="351"/>
    </location>
</feature>
<feature type="transmembrane region" description="Helical" evidence="1">
    <location>
        <begin position="221"/>
        <end position="240"/>
    </location>
</feature>
<sequence>MDGFRGKRFFLFVRPFFPPTCCNLISSITLFLTTLSLLNNTLSFLSLSRSSSPFYYFFSVAQSLSFFTVAHTLFLFSLSASTLSLLFSEPNVTLLLFSHFFSPTYFLLFFCLFYLRTYLLSAHSLSLPPSLSFFLSYDLNLMFFPFPFFAHLPLFSLSFLSLMFSSLLINYSPQLPTRLFFLPFLITLSFCLFILTSLSFISSSLIFAIRVLLRTSLQLGFYFHSLIIFFYYSFIYSFLFSLPPPLYFVVDMLVKCFADQLVLSFPSLKYSFCLFFSLLSLLKCLLSLFSPLFFFIFTLSPSKLPLIFTITPLSLSPIFLFYYIFSLFFSLFDFYLLSLLTFYFLFLHFSFTDSNYPLSNF</sequence>
<evidence type="ECO:0000313" key="3">
    <source>
        <dbReference type="Proteomes" id="UP000597762"/>
    </source>
</evidence>
<keyword evidence="1" id="KW-0812">Transmembrane</keyword>
<feature type="transmembrane region" description="Helical" evidence="1">
    <location>
        <begin position="148"/>
        <end position="169"/>
    </location>
</feature>
<name>A0A812BZM3_ACAPH</name>
<evidence type="ECO:0000313" key="2">
    <source>
        <dbReference type="EMBL" id="CAE1247765.1"/>
    </source>
</evidence>
<accession>A0A812BZM3</accession>
<feature type="transmembrane region" description="Helical" evidence="1">
    <location>
        <begin position="54"/>
        <end position="80"/>
    </location>
</feature>
<dbReference type="Proteomes" id="UP000597762">
    <property type="component" value="Unassembled WGS sequence"/>
</dbReference>
<feature type="transmembrane region" description="Helical" evidence="1">
    <location>
        <begin position="304"/>
        <end position="325"/>
    </location>
</feature>
<organism evidence="2 3">
    <name type="scientific">Acanthosepion pharaonis</name>
    <name type="common">Pharaoh cuttlefish</name>
    <name type="synonym">Sepia pharaonis</name>
    <dbReference type="NCBI Taxonomy" id="158019"/>
    <lineage>
        <taxon>Eukaryota</taxon>
        <taxon>Metazoa</taxon>
        <taxon>Spiralia</taxon>
        <taxon>Lophotrochozoa</taxon>
        <taxon>Mollusca</taxon>
        <taxon>Cephalopoda</taxon>
        <taxon>Coleoidea</taxon>
        <taxon>Decapodiformes</taxon>
        <taxon>Sepiida</taxon>
        <taxon>Sepiina</taxon>
        <taxon>Sepiidae</taxon>
        <taxon>Acanthosepion</taxon>
    </lineage>
</organism>